<dbReference type="EMBL" id="JAGKQH010000002">
    <property type="protein sequence ID" value="KAG6605449.1"/>
    <property type="molecule type" value="Genomic_DNA"/>
</dbReference>
<dbReference type="GO" id="GO:0000460">
    <property type="term" value="P:maturation of 5.8S rRNA"/>
    <property type="evidence" value="ECO:0007669"/>
    <property type="project" value="TreeGrafter"/>
</dbReference>
<proteinExistence type="predicted"/>
<feature type="compositionally biased region" description="Basic and acidic residues" evidence="1">
    <location>
        <begin position="130"/>
        <end position="154"/>
    </location>
</feature>
<dbReference type="InterPro" id="IPR019324">
    <property type="entry name" value="MPP6"/>
</dbReference>
<keyword evidence="3" id="KW-1185">Reference proteome</keyword>
<organism evidence="2 3">
    <name type="scientific">Cucurbita argyrosperma subsp. sororia</name>
    <dbReference type="NCBI Taxonomy" id="37648"/>
    <lineage>
        <taxon>Eukaryota</taxon>
        <taxon>Viridiplantae</taxon>
        <taxon>Streptophyta</taxon>
        <taxon>Embryophyta</taxon>
        <taxon>Tracheophyta</taxon>
        <taxon>Spermatophyta</taxon>
        <taxon>Magnoliopsida</taxon>
        <taxon>eudicotyledons</taxon>
        <taxon>Gunneridae</taxon>
        <taxon>Pentapetalae</taxon>
        <taxon>rosids</taxon>
        <taxon>fabids</taxon>
        <taxon>Cucurbitales</taxon>
        <taxon>Cucurbitaceae</taxon>
        <taxon>Cucurbiteae</taxon>
        <taxon>Cucurbita</taxon>
    </lineage>
</organism>
<evidence type="ECO:0000313" key="2">
    <source>
        <dbReference type="EMBL" id="KAG6605449.1"/>
    </source>
</evidence>
<protein>
    <submittedName>
        <fullName evidence="2">Uncharacterized protein</fullName>
    </submittedName>
</protein>
<name>A0AAV6P3P8_9ROSI</name>
<dbReference type="AlphaFoldDB" id="A0AAV6P3P8"/>
<feature type="non-terminal residue" evidence="2">
    <location>
        <position position="1"/>
    </location>
</feature>
<feature type="compositionally biased region" description="Low complexity" evidence="1">
    <location>
        <begin position="107"/>
        <end position="124"/>
    </location>
</feature>
<dbReference type="PANTHER" id="PTHR13582:SF0">
    <property type="entry name" value="M-PHASE PHOSPHOPROTEIN 6"/>
    <property type="match status" value="1"/>
</dbReference>
<evidence type="ECO:0000313" key="3">
    <source>
        <dbReference type="Proteomes" id="UP000685013"/>
    </source>
</evidence>
<comment type="caution">
    <text evidence="2">The sequence shown here is derived from an EMBL/GenBank/DDBJ whole genome shotgun (WGS) entry which is preliminary data.</text>
</comment>
<gene>
    <name evidence="2" type="ORF">SDJN03_02766</name>
</gene>
<dbReference type="Proteomes" id="UP000685013">
    <property type="component" value="Chromosome 2"/>
</dbReference>
<accession>A0AAV6P3P8</accession>
<sequence>MAKREISNTLRNLKRCTCEEPIIIVIVIDIREAAQKEEQPKKEEEVKSEENLFPSSNIIRKCVVLVEGDPHPGALQGRLSFQSFNPSIDKLNEEVASLGQRETPEPSSGNHSESSRENGSSRNEAVFSNNDEKNCETNGDLKRKQSEVVSEGRRPTKFPKSGRDNQQSSFNNGKGFFKKPKGENLDWNVLRPSKTPNKRG</sequence>
<dbReference type="PANTHER" id="PTHR13582">
    <property type="entry name" value="M-PHASE PHOSPHOPROTEIN 6"/>
    <property type="match status" value="1"/>
</dbReference>
<evidence type="ECO:0000256" key="1">
    <source>
        <dbReference type="SAM" id="MobiDB-lite"/>
    </source>
</evidence>
<reference evidence="2 3" key="1">
    <citation type="journal article" date="2021" name="Hortic Res">
        <title>The domestication of Cucurbita argyrosperma as revealed by the genome of its wild relative.</title>
        <authorList>
            <person name="Barrera-Redondo J."/>
            <person name="Sanchez-de la Vega G."/>
            <person name="Aguirre-Liguori J.A."/>
            <person name="Castellanos-Morales G."/>
            <person name="Gutierrez-Guerrero Y.T."/>
            <person name="Aguirre-Dugua X."/>
            <person name="Aguirre-Planter E."/>
            <person name="Tenaillon M.I."/>
            <person name="Lira-Saade R."/>
            <person name="Eguiarte L.E."/>
        </authorList>
    </citation>
    <scope>NUCLEOTIDE SEQUENCE [LARGE SCALE GENOMIC DNA]</scope>
    <source>
        <strain evidence="2">JBR-2021</strain>
    </source>
</reference>
<feature type="region of interest" description="Disordered" evidence="1">
    <location>
        <begin position="97"/>
        <end position="200"/>
    </location>
</feature>